<feature type="transmembrane region" description="Helical" evidence="9">
    <location>
        <begin position="69"/>
        <end position="89"/>
    </location>
</feature>
<keyword evidence="7 9" id="KW-1133">Transmembrane helix</keyword>
<evidence type="ECO:0000256" key="8">
    <source>
        <dbReference type="ARBA" id="ARBA00023136"/>
    </source>
</evidence>
<keyword evidence="6" id="KW-0813">Transport</keyword>
<dbReference type="Proteomes" id="UP000031258">
    <property type="component" value="Unassembled WGS sequence"/>
</dbReference>
<comment type="caution">
    <text evidence="11">The sequence shown here is derived from an EMBL/GenBank/DDBJ whole genome shotgun (WGS) entry which is preliminary data.</text>
</comment>
<dbReference type="RefSeq" id="WP_053332497.1">
    <property type="nucleotide sequence ID" value="NZ_JSWE01000058.1"/>
</dbReference>
<feature type="transmembrane region" description="Helical" evidence="9">
    <location>
        <begin position="7"/>
        <end position="29"/>
    </location>
</feature>
<sequence length="295" mass="33455">MKKNYNLAISLKFCNLFLFTIMSVLMVTLGSKLHVIQISFLRVFFGCFIAFLYLLIIKQNISFSLSPKVLAAYILRAVLNFVALVLWVKALHLLGLNEASAISYMVPIWTTLLATIFCGEKLNLKCAGAILVSLIGMFIILKPNIYEFKVEGLIIAFASTLMWAGYDITCKKQTTTEHYMLQTFYTFMWSSIISFPFALYYWQPVEMIDIFDASIISVIGVTNVTVLFLSYKFAPITVLMPFSYCRLIFMGIASYLIYNIYPGSHLIIGACVIALASFYIFIEQKKGKLQVEVKS</sequence>
<evidence type="ECO:0000256" key="2">
    <source>
        <dbReference type="ARBA" id="ARBA00004141"/>
    </source>
</evidence>
<comment type="function">
    <text evidence="1">Transports S-adenosylmethionine.</text>
</comment>
<feature type="transmembrane region" description="Helical" evidence="9">
    <location>
        <begin position="181"/>
        <end position="202"/>
    </location>
</feature>
<evidence type="ECO:0000256" key="7">
    <source>
        <dbReference type="ARBA" id="ARBA00022989"/>
    </source>
</evidence>
<comment type="similarity">
    <text evidence="3">Belongs to the drug/metabolite transporter (DMT) superfamily. 10 TMS drug/metabolite exporter (DME) (TC 2.A.7.3) family.</text>
</comment>
<dbReference type="GO" id="GO:0006865">
    <property type="term" value="P:amino acid transport"/>
    <property type="evidence" value="ECO:0007669"/>
    <property type="project" value="UniProtKB-KW"/>
</dbReference>
<comment type="subcellular location">
    <subcellularLocation>
        <location evidence="2">Membrane</location>
        <topology evidence="2">Multi-pass membrane protein</topology>
    </subcellularLocation>
</comment>
<dbReference type="InterPro" id="IPR037185">
    <property type="entry name" value="EmrE-like"/>
</dbReference>
<feature type="transmembrane region" description="Helical" evidence="9">
    <location>
        <begin position="208"/>
        <end position="229"/>
    </location>
</feature>
<evidence type="ECO:0000256" key="9">
    <source>
        <dbReference type="SAM" id="Phobius"/>
    </source>
</evidence>
<evidence type="ECO:0000256" key="1">
    <source>
        <dbReference type="ARBA" id="ARBA00004028"/>
    </source>
</evidence>
<dbReference type="GO" id="GO:0016020">
    <property type="term" value="C:membrane"/>
    <property type="evidence" value="ECO:0007669"/>
    <property type="project" value="UniProtKB-SubCell"/>
</dbReference>
<feature type="domain" description="EamA" evidence="10">
    <location>
        <begin position="152"/>
        <end position="281"/>
    </location>
</feature>
<dbReference type="AlphaFoldDB" id="A0A0C1QKF2"/>
<feature type="transmembrane region" description="Helical" evidence="9">
    <location>
        <begin position="236"/>
        <end position="258"/>
    </location>
</feature>
<evidence type="ECO:0000313" key="11">
    <source>
        <dbReference type="EMBL" id="KIE05974.1"/>
    </source>
</evidence>
<dbReference type="Pfam" id="PF00892">
    <property type="entry name" value="EamA"/>
    <property type="match status" value="2"/>
</dbReference>
<feature type="transmembrane region" description="Helical" evidence="9">
    <location>
        <begin position="101"/>
        <end position="119"/>
    </location>
</feature>
<dbReference type="EMBL" id="JSWE01000058">
    <property type="protein sequence ID" value="KIE05974.1"/>
    <property type="molecule type" value="Genomic_DNA"/>
</dbReference>
<dbReference type="PANTHER" id="PTHR22911:SF6">
    <property type="entry name" value="SOLUTE CARRIER FAMILY 35 MEMBER G1"/>
    <property type="match status" value="1"/>
</dbReference>
<feature type="transmembrane region" description="Helical" evidence="9">
    <location>
        <begin position="35"/>
        <end position="57"/>
    </location>
</feature>
<proteinExistence type="inferred from homology"/>
<feature type="domain" description="EamA" evidence="10">
    <location>
        <begin position="9"/>
        <end position="141"/>
    </location>
</feature>
<dbReference type="PANTHER" id="PTHR22911">
    <property type="entry name" value="ACYL-MALONYL CONDENSING ENZYME-RELATED"/>
    <property type="match status" value="1"/>
</dbReference>
<dbReference type="STRING" id="86105.NF27_CG01540"/>
<evidence type="ECO:0000256" key="3">
    <source>
        <dbReference type="ARBA" id="ARBA00009853"/>
    </source>
</evidence>
<name>A0A0C1QKF2_9RICK</name>
<dbReference type="OrthoDB" id="9812899at2"/>
<accession>A0A0C1QKF2</accession>
<evidence type="ECO:0000313" key="12">
    <source>
        <dbReference type="Proteomes" id="UP000031258"/>
    </source>
</evidence>
<evidence type="ECO:0000256" key="5">
    <source>
        <dbReference type="ARBA" id="ARBA00022692"/>
    </source>
</evidence>
<keyword evidence="12" id="KW-1185">Reference proteome</keyword>
<gene>
    <name evidence="11" type="ORF">NF27_CG01540</name>
</gene>
<protein>
    <recommendedName>
        <fullName evidence="4">S-adenosylmethionine uptake transporter</fullName>
    </recommendedName>
</protein>
<feature type="transmembrane region" description="Helical" evidence="9">
    <location>
        <begin position="264"/>
        <end position="282"/>
    </location>
</feature>
<dbReference type="InterPro" id="IPR000620">
    <property type="entry name" value="EamA_dom"/>
</dbReference>
<keyword evidence="8 9" id="KW-0472">Membrane</keyword>
<keyword evidence="6" id="KW-0029">Amino-acid transport</keyword>
<dbReference type="SUPFAM" id="SSF103481">
    <property type="entry name" value="Multidrug resistance efflux transporter EmrE"/>
    <property type="match status" value="2"/>
</dbReference>
<feature type="transmembrane region" description="Helical" evidence="9">
    <location>
        <begin position="152"/>
        <end position="169"/>
    </location>
</feature>
<evidence type="ECO:0000256" key="6">
    <source>
        <dbReference type="ARBA" id="ARBA00022970"/>
    </source>
</evidence>
<feature type="transmembrane region" description="Helical" evidence="9">
    <location>
        <begin position="126"/>
        <end position="146"/>
    </location>
</feature>
<keyword evidence="5 9" id="KW-0812">Transmembrane</keyword>
<organism evidence="11 12">
    <name type="scientific">Candidatus Jidaibacter acanthamoebae</name>
    <dbReference type="NCBI Taxonomy" id="86105"/>
    <lineage>
        <taxon>Bacteria</taxon>
        <taxon>Pseudomonadati</taxon>
        <taxon>Pseudomonadota</taxon>
        <taxon>Alphaproteobacteria</taxon>
        <taxon>Rickettsiales</taxon>
        <taxon>Candidatus Midichloriaceae</taxon>
        <taxon>Candidatus Jidaibacter</taxon>
    </lineage>
</organism>
<evidence type="ECO:0000256" key="4">
    <source>
        <dbReference type="ARBA" id="ARBA00019341"/>
    </source>
</evidence>
<reference evidence="11 12" key="1">
    <citation type="submission" date="2014-11" db="EMBL/GenBank/DDBJ databases">
        <title>A Rickettsiales Symbiont of Amoebae With Ancient Features.</title>
        <authorList>
            <person name="Schulz F."/>
            <person name="Martijn J."/>
            <person name="Wascher F."/>
            <person name="Kostanjsek R."/>
            <person name="Ettema T.J."/>
            <person name="Horn M."/>
        </authorList>
    </citation>
    <scope>NUCLEOTIDE SEQUENCE [LARGE SCALE GENOMIC DNA]</scope>
    <source>
        <strain evidence="11 12">UWC36</strain>
    </source>
</reference>
<evidence type="ECO:0000259" key="10">
    <source>
        <dbReference type="Pfam" id="PF00892"/>
    </source>
</evidence>